<evidence type="ECO:0000313" key="2">
    <source>
        <dbReference type="EMBL" id="KAJ6392262.1"/>
    </source>
</evidence>
<accession>A0ABQ9BYI1</accession>
<dbReference type="Proteomes" id="UP001141253">
    <property type="component" value="Chromosome 2"/>
</dbReference>
<name>A0ABQ9BYI1_9ROSI</name>
<reference evidence="2" key="2">
    <citation type="journal article" date="2023" name="Int. J. Mol. Sci.">
        <title>De Novo Assembly and Annotation of 11 Diverse Shrub Willow (Salix) Genomes Reveals Novel Gene Organization in Sex-Linked Regions.</title>
        <authorList>
            <person name="Hyden B."/>
            <person name="Feng K."/>
            <person name="Yates T.B."/>
            <person name="Jawdy S."/>
            <person name="Cereghino C."/>
            <person name="Smart L.B."/>
            <person name="Muchero W."/>
        </authorList>
    </citation>
    <scope>NUCLEOTIDE SEQUENCE</scope>
    <source>
        <tissue evidence="2">Shoot tip</tissue>
    </source>
</reference>
<sequence>MEVQNQREMRVLEAVYPRPSAIPPNPTCSVDLECYEHSDHQIPLIPITPIEDEDADADASEAPSDVMGPSIVPLSSQAQLLASGFPSFQNGIPSIENGKPAAGVLPGVEPDAVAAVNTSSEQGSLIDPDLLLKILSNPKLIEKLVTDHGAVANAQNAPKPPLSDPLSSHVTLPNPAYIQMNRTESSAQASFNCNFKWIVLHAAKRGANGGSFLCTDSSTRSSIHTCWSDTSKGH</sequence>
<organism evidence="2 3">
    <name type="scientific">Salix suchowensis</name>
    <dbReference type="NCBI Taxonomy" id="1278906"/>
    <lineage>
        <taxon>Eukaryota</taxon>
        <taxon>Viridiplantae</taxon>
        <taxon>Streptophyta</taxon>
        <taxon>Embryophyta</taxon>
        <taxon>Tracheophyta</taxon>
        <taxon>Spermatophyta</taxon>
        <taxon>Magnoliopsida</taxon>
        <taxon>eudicotyledons</taxon>
        <taxon>Gunneridae</taxon>
        <taxon>Pentapetalae</taxon>
        <taxon>rosids</taxon>
        <taxon>fabids</taxon>
        <taxon>Malpighiales</taxon>
        <taxon>Salicaceae</taxon>
        <taxon>Saliceae</taxon>
        <taxon>Salix</taxon>
    </lineage>
</organism>
<keyword evidence="3" id="KW-1185">Reference proteome</keyword>
<dbReference type="EMBL" id="JAPFFI010000006">
    <property type="protein sequence ID" value="KAJ6392262.1"/>
    <property type="molecule type" value="Genomic_DNA"/>
</dbReference>
<protein>
    <submittedName>
        <fullName evidence="2">Uncharacterized protein</fullName>
    </submittedName>
</protein>
<keyword evidence="1" id="KW-0238">DNA-binding</keyword>
<evidence type="ECO:0000313" key="3">
    <source>
        <dbReference type="Proteomes" id="UP001141253"/>
    </source>
</evidence>
<gene>
    <name evidence="2" type="ORF">OIU77_026087</name>
</gene>
<proteinExistence type="predicted"/>
<dbReference type="PANTHER" id="PTHR33400">
    <property type="entry name" value="ZINC FINGER CCCH DOMAIN-CONTAINING PROTEIN 6-RELATED"/>
    <property type="match status" value="1"/>
</dbReference>
<evidence type="ECO:0000256" key="1">
    <source>
        <dbReference type="ARBA" id="ARBA00023125"/>
    </source>
</evidence>
<dbReference type="PANTHER" id="PTHR33400:SF2">
    <property type="entry name" value="ZINC FINGER CCCH DOMAIN-CONTAINING PROTEIN 6"/>
    <property type="match status" value="1"/>
</dbReference>
<reference evidence="2" key="1">
    <citation type="submission" date="2022-10" db="EMBL/GenBank/DDBJ databases">
        <authorList>
            <person name="Hyden B.L."/>
            <person name="Feng K."/>
            <person name="Yates T."/>
            <person name="Jawdy S."/>
            <person name="Smart L.B."/>
            <person name="Muchero W."/>
        </authorList>
    </citation>
    <scope>NUCLEOTIDE SEQUENCE</scope>
    <source>
        <tissue evidence="2">Shoot tip</tissue>
    </source>
</reference>
<comment type="caution">
    <text evidence="2">The sequence shown here is derived from an EMBL/GenBank/DDBJ whole genome shotgun (WGS) entry which is preliminary data.</text>
</comment>